<dbReference type="EMBL" id="AJVK01027502">
    <property type="status" value="NOT_ANNOTATED_CDS"/>
    <property type="molecule type" value="Genomic_DNA"/>
</dbReference>
<dbReference type="AlphaFoldDB" id="A0A1B0D8K4"/>
<dbReference type="VEuPathDB" id="VectorBase:PPAPM1_001258"/>
<evidence type="ECO:0000313" key="1">
    <source>
        <dbReference type="EnsemblMetazoa" id="PPAI003877-PA"/>
    </source>
</evidence>
<sequence length="136" mass="14922">MKYYSLLVFCVCVVAVYGQTYRGLGRIVPGQYILGFADNSTTVTSTPDSHSVTLSFQANPGIDITFVHINFFPDWSSMGYTPAGHINSFSLSVNMHGITHLGVNIIVYGVEARCVLRENSNETPKMVTVTNVHNSN</sequence>
<dbReference type="Proteomes" id="UP000092462">
    <property type="component" value="Unassembled WGS sequence"/>
</dbReference>
<evidence type="ECO:0000313" key="2">
    <source>
        <dbReference type="Proteomes" id="UP000092462"/>
    </source>
</evidence>
<protein>
    <submittedName>
        <fullName evidence="1">Uncharacterized protein</fullName>
    </submittedName>
</protein>
<dbReference type="VEuPathDB" id="VectorBase:PPAI003877"/>
<organism evidence="1 2">
    <name type="scientific">Phlebotomus papatasi</name>
    <name type="common">Sandfly</name>
    <dbReference type="NCBI Taxonomy" id="29031"/>
    <lineage>
        <taxon>Eukaryota</taxon>
        <taxon>Metazoa</taxon>
        <taxon>Ecdysozoa</taxon>
        <taxon>Arthropoda</taxon>
        <taxon>Hexapoda</taxon>
        <taxon>Insecta</taxon>
        <taxon>Pterygota</taxon>
        <taxon>Neoptera</taxon>
        <taxon>Endopterygota</taxon>
        <taxon>Diptera</taxon>
        <taxon>Nematocera</taxon>
        <taxon>Psychodoidea</taxon>
        <taxon>Psychodidae</taxon>
        <taxon>Phlebotomus</taxon>
        <taxon>Phlebotomus</taxon>
    </lineage>
</organism>
<dbReference type="EnsemblMetazoa" id="PPAI003877-RA">
    <property type="protein sequence ID" value="PPAI003877-PA"/>
    <property type="gene ID" value="PPAI003877"/>
</dbReference>
<reference evidence="1" key="1">
    <citation type="submission" date="2022-08" db="UniProtKB">
        <authorList>
            <consortium name="EnsemblMetazoa"/>
        </authorList>
    </citation>
    <scope>IDENTIFICATION</scope>
    <source>
        <strain evidence="1">Israel</strain>
    </source>
</reference>
<keyword evidence="2" id="KW-1185">Reference proteome</keyword>
<proteinExistence type="predicted"/>
<accession>A0A1B0D8K4</accession>
<name>A0A1B0D8K4_PHLPP</name>